<sequence length="120" mass="13128">MLLVAGLVTKGQVKLFSNYTESRGMVFVSGQIGTGGERDLSFEAEAEAALKNVGTVLNQSGTKMNKVVSVTVYLQDLRLFGEFNSVYARYFKAPYPARTCVVVKELVQNARVEVSVIAEK</sequence>
<evidence type="ECO:0000313" key="5">
    <source>
        <dbReference type="Proteomes" id="UP001326715"/>
    </source>
</evidence>
<dbReference type="InterPro" id="IPR035959">
    <property type="entry name" value="RutC-like_sf"/>
</dbReference>
<accession>A0A1K1QYJ8</accession>
<dbReference type="PANTHER" id="PTHR11803:SF58">
    <property type="entry name" value="PROTEIN HMF1-RELATED"/>
    <property type="match status" value="1"/>
</dbReference>
<organism evidence="2 4">
    <name type="scientific">Chitinophaga sancti</name>
    <dbReference type="NCBI Taxonomy" id="1004"/>
    <lineage>
        <taxon>Bacteria</taxon>
        <taxon>Pseudomonadati</taxon>
        <taxon>Bacteroidota</taxon>
        <taxon>Chitinophagia</taxon>
        <taxon>Chitinophagales</taxon>
        <taxon>Chitinophagaceae</taxon>
        <taxon>Chitinophaga</taxon>
    </lineage>
</organism>
<dbReference type="Pfam" id="PF01042">
    <property type="entry name" value="Ribonuc_L-PSP"/>
    <property type="match status" value="1"/>
</dbReference>
<dbReference type="STRING" id="1004.SAMN05661012_03234"/>
<dbReference type="PANTHER" id="PTHR11803">
    <property type="entry name" value="2-IMINOBUTANOATE/2-IMINOPROPANOATE DEAMINASE RIDA"/>
    <property type="match status" value="1"/>
</dbReference>
<keyword evidence="3" id="KW-0378">Hydrolase</keyword>
<name>A0A1K1QYJ8_9BACT</name>
<dbReference type="Proteomes" id="UP001326715">
    <property type="component" value="Chromosome"/>
</dbReference>
<dbReference type="GO" id="GO:0005829">
    <property type="term" value="C:cytosol"/>
    <property type="evidence" value="ECO:0007669"/>
    <property type="project" value="TreeGrafter"/>
</dbReference>
<reference evidence="2 4" key="1">
    <citation type="submission" date="2016-11" db="EMBL/GenBank/DDBJ databases">
        <authorList>
            <person name="Jaros S."/>
            <person name="Januszkiewicz K."/>
            <person name="Wedrychowicz H."/>
        </authorList>
    </citation>
    <scope>NUCLEOTIDE SEQUENCE [LARGE SCALE GENOMIC DNA]</scope>
    <source>
        <strain evidence="2 4">DSM 784</strain>
    </source>
</reference>
<dbReference type="EMBL" id="FPIZ01000009">
    <property type="protein sequence ID" value="SFW65010.1"/>
    <property type="molecule type" value="Genomic_DNA"/>
</dbReference>
<evidence type="ECO:0000256" key="1">
    <source>
        <dbReference type="ARBA" id="ARBA00010552"/>
    </source>
</evidence>
<reference evidence="3 5" key="2">
    <citation type="submission" date="2023-11" db="EMBL/GenBank/DDBJ databases">
        <title>MicrobeMod: A computational toolkit for identifying prokaryotic methylation and restriction-modification with nanopore sequencing.</title>
        <authorList>
            <person name="Crits-Christoph A."/>
            <person name="Kang S.C."/>
            <person name="Lee H."/>
            <person name="Ostrov N."/>
        </authorList>
    </citation>
    <scope>NUCLEOTIDE SEQUENCE [LARGE SCALE GENOMIC DNA]</scope>
    <source>
        <strain evidence="3 5">ATCC 23090</strain>
    </source>
</reference>
<dbReference type="CDD" id="cd00448">
    <property type="entry name" value="YjgF_YER057c_UK114_family"/>
    <property type="match status" value="1"/>
</dbReference>
<dbReference type="GO" id="GO:0019239">
    <property type="term" value="F:deaminase activity"/>
    <property type="evidence" value="ECO:0007669"/>
    <property type="project" value="TreeGrafter"/>
</dbReference>
<comment type="similarity">
    <text evidence="1">Belongs to the RutC family.</text>
</comment>
<dbReference type="Proteomes" id="UP000183788">
    <property type="component" value="Unassembled WGS sequence"/>
</dbReference>
<dbReference type="EMBL" id="CP140154">
    <property type="protein sequence ID" value="WQG92335.1"/>
    <property type="molecule type" value="Genomic_DNA"/>
</dbReference>
<protein>
    <submittedName>
        <fullName evidence="2">Reactive intermediate/imine deaminase</fullName>
    </submittedName>
    <submittedName>
        <fullName evidence="3">RidA family protein</fullName>
        <ecNumber evidence="3">3.5.-.-</ecNumber>
    </submittedName>
</protein>
<evidence type="ECO:0000313" key="2">
    <source>
        <dbReference type="EMBL" id="SFW65010.1"/>
    </source>
</evidence>
<evidence type="ECO:0000313" key="4">
    <source>
        <dbReference type="Proteomes" id="UP000183788"/>
    </source>
</evidence>
<evidence type="ECO:0000313" key="3">
    <source>
        <dbReference type="EMBL" id="WQG92335.1"/>
    </source>
</evidence>
<gene>
    <name evidence="2" type="ORF">SAMN05661012_03234</name>
    <name evidence="3" type="ORF">SR876_12540</name>
</gene>
<dbReference type="SUPFAM" id="SSF55298">
    <property type="entry name" value="YjgF-like"/>
    <property type="match status" value="1"/>
</dbReference>
<dbReference type="InterPro" id="IPR006175">
    <property type="entry name" value="YjgF/YER057c/UK114"/>
</dbReference>
<dbReference type="EC" id="3.5.-.-" evidence="3"/>
<keyword evidence="5" id="KW-1185">Reference proteome</keyword>
<proteinExistence type="inferred from homology"/>
<dbReference type="AlphaFoldDB" id="A0A1K1QYJ8"/>
<dbReference type="Gene3D" id="3.30.1330.40">
    <property type="entry name" value="RutC-like"/>
    <property type="match status" value="1"/>
</dbReference>
<dbReference type="RefSeq" id="WP_072362271.1">
    <property type="nucleotide sequence ID" value="NZ_CP139972.1"/>
</dbReference>